<feature type="chain" id="PRO_5047397520" description="Lipoprotein" evidence="2">
    <location>
        <begin position="20"/>
        <end position="149"/>
    </location>
</feature>
<gene>
    <name evidence="3" type="ORF">GCM10009821_03500</name>
</gene>
<name>A0ABN2VS95_9ACTN</name>
<protein>
    <recommendedName>
        <fullName evidence="5">Lipoprotein</fullName>
    </recommendedName>
</protein>
<dbReference type="PROSITE" id="PS51257">
    <property type="entry name" value="PROKAR_LIPOPROTEIN"/>
    <property type="match status" value="1"/>
</dbReference>
<evidence type="ECO:0000313" key="4">
    <source>
        <dbReference type="Proteomes" id="UP001501480"/>
    </source>
</evidence>
<feature type="compositionally biased region" description="Basic and acidic residues" evidence="1">
    <location>
        <begin position="128"/>
        <end position="143"/>
    </location>
</feature>
<keyword evidence="4" id="KW-1185">Reference proteome</keyword>
<evidence type="ECO:0008006" key="5">
    <source>
        <dbReference type="Google" id="ProtNLM"/>
    </source>
</evidence>
<dbReference type="RefSeq" id="WP_344323568.1">
    <property type="nucleotide sequence ID" value="NZ_BAAAPY010000001.1"/>
</dbReference>
<dbReference type="Proteomes" id="UP001501480">
    <property type="component" value="Unassembled WGS sequence"/>
</dbReference>
<proteinExistence type="predicted"/>
<accession>A0ABN2VS95</accession>
<sequence length="149" mass="16020">MKLKLAVAGAALVSLTLTACGSDTDAYCSQLESAQEDFETLNSGDTTGGDLDETFQTLRDLADAAPEKISEEWSQLDDSIEQVQTALEEAGITFEDLSNAQSGELPEGVELEDLQALAAEFQQIGSEETRQAAETIEEHAREECDVDLS</sequence>
<keyword evidence="2" id="KW-0732">Signal</keyword>
<dbReference type="EMBL" id="BAAAPY010000001">
    <property type="protein sequence ID" value="GAA2069987.1"/>
    <property type="molecule type" value="Genomic_DNA"/>
</dbReference>
<feature type="signal peptide" evidence="2">
    <location>
        <begin position="1"/>
        <end position="19"/>
    </location>
</feature>
<evidence type="ECO:0000256" key="2">
    <source>
        <dbReference type="SAM" id="SignalP"/>
    </source>
</evidence>
<comment type="caution">
    <text evidence="3">The sequence shown here is derived from an EMBL/GenBank/DDBJ whole genome shotgun (WGS) entry which is preliminary data.</text>
</comment>
<reference evidence="3 4" key="1">
    <citation type="journal article" date="2019" name="Int. J. Syst. Evol. Microbiol.">
        <title>The Global Catalogue of Microorganisms (GCM) 10K type strain sequencing project: providing services to taxonomists for standard genome sequencing and annotation.</title>
        <authorList>
            <consortium name="The Broad Institute Genomics Platform"/>
            <consortium name="The Broad Institute Genome Sequencing Center for Infectious Disease"/>
            <person name="Wu L."/>
            <person name="Ma J."/>
        </authorList>
    </citation>
    <scope>NUCLEOTIDE SEQUENCE [LARGE SCALE GENOMIC DNA]</scope>
    <source>
        <strain evidence="3 4">JCM 15749</strain>
    </source>
</reference>
<feature type="region of interest" description="Disordered" evidence="1">
    <location>
        <begin position="128"/>
        <end position="149"/>
    </location>
</feature>
<evidence type="ECO:0000256" key="1">
    <source>
        <dbReference type="SAM" id="MobiDB-lite"/>
    </source>
</evidence>
<organism evidence="3 4">
    <name type="scientific">Aeromicrobium halocynthiae</name>
    <dbReference type="NCBI Taxonomy" id="560557"/>
    <lineage>
        <taxon>Bacteria</taxon>
        <taxon>Bacillati</taxon>
        <taxon>Actinomycetota</taxon>
        <taxon>Actinomycetes</taxon>
        <taxon>Propionibacteriales</taxon>
        <taxon>Nocardioidaceae</taxon>
        <taxon>Aeromicrobium</taxon>
    </lineage>
</organism>
<evidence type="ECO:0000313" key="3">
    <source>
        <dbReference type="EMBL" id="GAA2069987.1"/>
    </source>
</evidence>